<dbReference type="Proteomes" id="UP000202031">
    <property type="component" value="Chromosome"/>
</dbReference>
<dbReference type="KEGG" id="clx:CLAN_1489"/>
<evidence type="ECO:0000313" key="1">
    <source>
        <dbReference type="EMBL" id="ARQ98204.1"/>
    </source>
</evidence>
<organism evidence="1 2">
    <name type="scientific">Campylobacter lanienae NCTC 13004</name>
    <dbReference type="NCBI Taxonomy" id="1031753"/>
    <lineage>
        <taxon>Bacteria</taxon>
        <taxon>Pseudomonadati</taxon>
        <taxon>Campylobacterota</taxon>
        <taxon>Epsilonproteobacteria</taxon>
        <taxon>Campylobacterales</taxon>
        <taxon>Campylobacteraceae</taxon>
        <taxon>Campylobacter</taxon>
    </lineage>
</organism>
<dbReference type="InterPro" id="IPR029069">
    <property type="entry name" value="HotDog_dom_sf"/>
</dbReference>
<dbReference type="AlphaFoldDB" id="A0A1X9SPM9"/>
<reference evidence="2" key="1">
    <citation type="journal article" date="2017" name="Genome Biol. Evol.">
        <title>Comparative Genomic Analysis Identifies a Campylobacter Clade Deficient in Selenium Metabolism.</title>
        <authorList>
            <person name="Miller W.G."/>
            <person name="Yee E."/>
            <person name="Lopes B.S."/>
            <person name="Chapman M.H."/>
            <person name="Huynh S."/>
            <person name="Bono J.L."/>
            <person name="Parker C.T."/>
            <person name="Strachan N.J.C."/>
            <person name="Forbes K.J."/>
        </authorList>
    </citation>
    <scope>NUCLEOTIDE SEQUENCE [LARGE SCALE GENOMIC DNA]</scope>
    <source>
        <strain evidence="2">NCTC 13004</strain>
    </source>
</reference>
<protein>
    <submittedName>
        <fullName evidence="1">Putative 3-hydroxylacyl-[acp] dehydratase</fullName>
    </submittedName>
</protein>
<dbReference type="InterPro" id="IPR016776">
    <property type="entry name" value="ApeP-like_dehydratase"/>
</dbReference>
<dbReference type="GeneID" id="46921953"/>
<evidence type="ECO:0000313" key="2">
    <source>
        <dbReference type="Proteomes" id="UP000202031"/>
    </source>
</evidence>
<dbReference type="SUPFAM" id="SSF54637">
    <property type="entry name" value="Thioesterase/thiol ester dehydrase-isomerase"/>
    <property type="match status" value="1"/>
</dbReference>
<dbReference type="EMBL" id="CP015578">
    <property type="protein sequence ID" value="ARQ98204.1"/>
    <property type="molecule type" value="Genomic_DNA"/>
</dbReference>
<gene>
    <name evidence="1" type="ORF">CLAN_1489</name>
</gene>
<dbReference type="Pfam" id="PF22817">
    <property type="entry name" value="ApeP-like"/>
    <property type="match status" value="1"/>
</dbReference>
<sequence length="142" mass="15859">MRVKLPHSGDMVLIDEVVEFGDGFIEVKGVIKPQNAFLDGGVFHTYKAIEMMAQSLGAYKGIWSQDKFRVGFLLSARDFEIYKNSLNIGDEVVIKSAVSIQDESGFGVWQSEIWLKDELVAKATLSVLSPSKEQFLELKNAK</sequence>
<dbReference type="Gene3D" id="3.10.129.10">
    <property type="entry name" value="Hotdog Thioesterase"/>
    <property type="match status" value="1"/>
</dbReference>
<dbReference type="RefSeq" id="WP_100590969.1">
    <property type="nucleotide sequence ID" value="NZ_CP015578.1"/>
</dbReference>
<accession>A0A1X9SPM9</accession>
<proteinExistence type="predicted"/>
<name>A0A1X9SPM9_9BACT</name>
<reference evidence="2" key="2">
    <citation type="journal article" date="2017" name="Genome Biol. Evol.">
        <title>Comparative genomic analysis identifies a Campylobacter clade deficient in selenium metabolism.</title>
        <authorList>
            <person name="Miller W.G."/>
            <person name="Yee E."/>
            <person name="Lopes B.S."/>
            <person name="Chapman M.H."/>
            <person name="Huynh S."/>
            <person name="Bono J.L."/>
            <person name="Parker C.T."/>
            <person name="Strachan N.J.C."/>
            <person name="Forbes K.J."/>
        </authorList>
    </citation>
    <scope>NUCLEOTIDE SEQUENCE [LARGE SCALE GENOMIC DNA]</scope>
    <source>
        <strain evidence="2">NCTC 13004</strain>
    </source>
</reference>